<protein>
    <submittedName>
        <fullName evidence="2">Uncharacterized protein</fullName>
    </submittedName>
</protein>
<reference evidence="2" key="2">
    <citation type="submission" date="2023-05" db="EMBL/GenBank/DDBJ databases">
        <authorList>
            <person name="Schelkunov M.I."/>
        </authorList>
    </citation>
    <scope>NUCLEOTIDE SEQUENCE</scope>
    <source>
        <strain evidence="2">Hsosn_3</strain>
        <tissue evidence="2">Leaf</tissue>
    </source>
</reference>
<keyword evidence="3" id="KW-1185">Reference proteome</keyword>
<accession>A0AAD8LYP5</accession>
<name>A0AAD8LYP5_9APIA</name>
<evidence type="ECO:0000313" key="2">
    <source>
        <dbReference type="EMBL" id="KAK1355410.1"/>
    </source>
</evidence>
<dbReference type="EMBL" id="JAUIZM010000011">
    <property type="protein sequence ID" value="KAK1355410.1"/>
    <property type="molecule type" value="Genomic_DNA"/>
</dbReference>
<keyword evidence="1" id="KW-0812">Transmembrane</keyword>
<comment type="caution">
    <text evidence="2">The sequence shown here is derived from an EMBL/GenBank/DDBJ whole genome shotgun (WGS) entry which is preliminary data.</text>
</comment>
<reference evidence="2" key="1">
    <citation type="submission" date="2023-02" db="EMBL/GenBank/DDBJ databases">
        <title>Genome of toxic invasive species Heracleum sosnowskyi carries increased number of genes despite the absence of recent whole-genome duplications.</title>
        <authorList>
            <person name="Schelkunov M."/>
            <person name="Shtratnikova V."/>
            <person name="Makarenko M."/>
            <person name="Klepikova A."/>
            <person name="Omelchenko D."/>
            <person name="Novikova G."/>
            <person name="Obukhova E."/>
            <person name="Bogdanov V."/>
            <person name="Penin A."/>
            <person name="Logacheva M."/>
        </authorList>
    </citation>
    <scope>NUCLEOTIDE SEQUENCE</scope>
    <source>
        <strain evidence="2">Hsosn_3</strain>
        <tissue evidence="2">Leaf</tissue>
    </source>
</reference>
<gene>
    <name evidence="2" type="ORF">POM88_048666</name>
</gene>
<keyword evidence="1" id="KW-0472">Membrane</keyword>
<dbReference type="AlphaFoldDB" id="A0AAD8LYP5"/>
<evidence type="ECO:0000256" key="1">
    <source>
        <dbReference type="SAM" id="Phobius"/>
    </source>
</evidence>
<sequence length="178" mass="19635">MSQTFHFLTGVVLVMGELVVVIVGVFMRGGSGGRMSFTGGGGSGGFRSVGGGSSSSVTSRGFGGRSELYNCLPRLNVIQVLRIRPKAWDSRRCSSDAARLARQHQNNPHTSGAISFQHRVWDIRDKEGELPAIYDLYICMHTKKDNNELTSQAIRDVLILTMRQLRHGLRLLVFEKIA</sequence>
<feature type="transmembrane region" description="Helical" evidence="1">
    <location>
        <begin position="6"/>
        <end position="27"/>
    </location>
</feature>
<dbReference type="Proteomes" id="UP001237642">
    <property type="component" value="Unassembled WGS sequence"/>
</dbReference>
<proteinExistence type="predicted"/>
<evidence type="ECO:0000313" key="3">
    <source>
        <dbReference type="Proteomes" id="UP001237642"/>
    </source>
</evidence>
<organism evidence="2 3">
    <name type="scientific">Heracleum sosnowskyi</name>
    <dbReference type="NCBI Taxonomy" id="360622"/>
    <lineage>
        <taxon>Eukaryota</taxon>
        <taxon>Viridiplantae</taxon>
        <taxon>Streptophyta</taxon>
        <taxon>Embryophyta</taxon>
        <taxon>Tracheophyta</taxon>
        <taxon>Spermatophyta</taxon>
        <taxon>Magnoliopsida</taxon>
        <taxon>eudicotyledons</taxon>
        <taxon>Gunneridae</taxon>
        <taxon>Pentapetalae</taxon>
        <taxon>asterids</taxon>
        <taxon>campanulids</taxon>
        <taxon>Apiales</taxon>
        <taxon>Apiaceae</taxon>
        <taxon>Apioideae</taxon>
        <taxon>apioid superclade</taxon>
        <taxon>Tordylieae</taxon>
        <taxon>Tordyliinae</taxon>
        <taxon>Heracleum</taxon>
    </lineage>
</organism>
<keyword evidence="1" id="KW-1133">Transmembrane helix</keyword>